<dbReference type="EMBL" id="AP010803">
    <property type="protein sequence ID" value="BAI96256.1"/>
    <property type="molecule type" value="Genomic_DNA"/>
</dbReference>
<dbReference type="Proteomes" id="UP000007753">
    <property type="component" value="Chromosome 1"/>
</dbReference>
<evidence type="ECO:0000313" key="2">
    <source>
        <dbReference type="Proteomes" id="UP000007753"/>
    </source>
</evidence>
<proteinExistence type="predicted"/>
<reference evidence="1 2" key="1">
    <citation type="journal article" date="2010" name="J. Bacteriol.">
        <title>Complete genome sequence of the representative gamma-hexachlorocyclohexane-degrading bacterium Sphingobium japonicum UT26.</title>
        <authorList>
            <person name="Nagata Y."/>
            <person name="Ohtsubo Y."/>
            <person name="Endo R."/>
            <person name="Ichikawa N."/>
            <person name="Ankai A."/>
            <person name="Oguchi A."/>
            <person name="Fukui S."/>
            <person name="Fujita N."/>
            <person name="Tsuda M."/>
        </authorList>
    </citation>
    <scope>NUCLEOTIDE SEQUENCE [LARGE SCALE GENOMIC DNA]</scope>
    <source>
        <strain evidence="2">DSM 16413 / CCM 7287 / MTCC 6362 / UT26 / NBRC 101211 / UT26S</strain>
    </source>
</reference>
<dbReference type="HOGENOM" id="CLU_2847574_0_0_5"/>
<name>D4Z0X4_SPHIU</name>
<gene>
    <name evidence="1" type="ordered locus">SJA_C1-14220</name>
</gene>
<sequence length="65" mass="7030">MHGHATTGRRDGFAGAASRCFHNARGNPSNPCRAPAKAGVQFRRCQQQHRRDWVPAFAGTQGVLG</sequence>
<evidence type="ECO:0000313" key="1">
    <source>
        <dbReference type="EMBL" id="BAI96256.1"/>
    </source>
</evidence>
<keyword evidence="2" id="KW-1185">Reference proteome</keyword>
<protein>
    <submittedName>
        <fullName evidence="1">Uncharacterized protein</fullName>
    </submittedName>
</protein>
<dbReference type="KEGG" id="sjp:SJA_C1-14220"/>
<organism evidence="1 2">
    <name type="scientific">Sphingobium indicum (strain DSM 16413 / CCM 7287 / MTCC 6362 / UT26 / NBRC 101211 / UT26S)</name>
    <name type="common">Sphingobium japonicum</name>
    <dbReference type="NCBI Taxonomy" id="452662"/>
    <lineage>
        <taxon>Bacteria</taxon>
        <taxon>Pseudomonadati</taxon>
        <taxon>Pseudomonadota</taxon>
        <taxon>Alphaproteobacteria</taxon>
        <taxon>Sphingomonadales</taxon>
        <taxon>Sphingomonadaceae</taxon>
        <taxon>Sphingobium</taxon>
    </lineage>
</organism>
<dbReference type="AlphaFoldDB" id="D4Z0X4"/>
<accession>D4Z0X4</accession>